<gene>
    <name evidence="2" type="ORF">RHGRI_016462</name>
</gene>
<name>A0AAV6JU76_9ERIC</name>
<reference evidence="2 3" key="1">
    <citation type="submission" date="2020-08" db="EMBL/GenBank/DDBJ databases">
        <title>Plant Genome Project.</title>
        <authorList>
            <person name="Zhang R.-G."/>
        </authorList>
    </citation>
    <scope>NUCLEOTIDE SEQUENCE [LARGE SCALE GENOMIC DNA]</scope>
    <source>
        <strain evidence="2">WSP0</strain>
        <tissue evidence="2">Leaf</tissue>
    </source>
</reference>
<dbReference type="Proteomes" id="UP000823749">
    <property type="component" value="Chromosome 6"/>
</dbReference>
<proteinExistence type="predicted"/>
<dbReference type="AlphaFoldDB" id="A0AAV6JU76"/>
<evidence type="ECO:0000256" key="1">
    <source>
        <dbReference type="SAM" id="MobiDB-lite"/>
    </source>
</evidence>
<sequence length="88" mass="10026">MAGIQSNNIKLIERSTIRKENDRRVEVEGLRRQVRHLSESLKDHEPYGSGNSHCDSREEIMCPFTDKESAMPPTSPIRSNCELKEAEG</sequence>
<protein>
    <submittedName>
        <fullName evidence="2">Uncharacterized protein</fullName>
    </submittedName>
</protein>
<accession>A0AAV6JU76</accession>
<comment type="caution">
    <text evidence="2">The sequence shown here is derived from an EMBL/GenBank/DDBJ whole genome shotgun (WGS) entry which is preliminary data.</text>
</comment>
<evidence type="ECO:0000313" key="2">
    <source>
        <dbReference type="EMBL" id="KAG5543707.1"/>
    </source>
</evidence>
<dbReference type="EMBL" id="JACTNZ010000006">
    <property type="protein sequence ID" value="KAG5543707.1"/>
    <property type="molecule type" value="Genomic_DNA"/>
</dbReference>
<feature type="region of interest" description="Disordered" evidence="1">
    <location>
        <begin position="66"/>
        <end position="88"/>
    </location>
</feature>
<organism evidence="2 3">
    <name type="scientific">Rhododendron griersonianum</name>
    <dbReference type="NCBI Taxonomy" id="479676"/>
    <lineage>
        <taxon>Eukaryota</taxon>
        <taxon>Viridiplantae</taxon>
        <taxon>Streptophyta</taxon>
        <taxon>Embryophyta</taxon>
        <taxon>Tracheophyta</taxon>
        <taxon>Spermatophyta</taxon>
        <taxon>Magnoliopsida</taxon>
        <taxon>eudicotyledons</taxon>
        <taxon>Gunneridae</taxon>
        <taxon>Pentapetalae</taxon>
        <taxon>asterids</taxon>
        <taxon>Ericales</taxon>
        <taxon>Ericaceae</taxon>
        <taxon>Ericoideae</taxon>
        <taxon>Rhodoreae</taxon>
        <taxon>Rhododendron</taxon>
    </lineage>
</organism>
<evidence type="ECO:0000313" key="3">
    <source>
        <dbReference type="Proteomes" id="UP000823749"/>
    </source>
</evidence>
<keyword evidence="3" id="KW-1185">Reference proteome</keyword>